<protein>
    <submittedName>
        <fullName evidence="1">Uncharacterized protein</fullName>
    </submittedName>
</protein>
<dbReference type="EMBL" id="JASSZA010000020">
    <property type="protein sequence ID" value="KAK2086161.1"/>
    <property type="molecule type" value="Genomic_DNA"/>
</dbReference>
<comment type="caution">
    <text evidence="1">The sequence shown here is derived from an EMBL/GenBank/DDBJ whole genome shotgun (WGS) entry which is preliminary data.</text>
</comment>
<name>A0ABQ9TN15_SAGOE</name>
<proteinExistence type="predicted"/>
<gene>
    <name evidence="1" type="ORF">P7K49_035586</name>
</gene>
<sequence length="57" mass="6172">MSSPQTLQNPSEPLRQEDAQEVLIDLLDCMTDDVTAVINQDSTISVPQATGTFHAKA</sequence>
<dbReference type="Proteomes" id="UP001266305">
    <property type="component" value="Unassembled WGS sequence"/>
</dbReference>
<evidence type="ECO:0000313" key="2">
    <source>
        <dbReference type="Proteomes" id="UP001266305"/>
    </source>
</evidence>
<accession>A0ABQ9TN15</accession>
<reference evidence="1 2" key="1">
    <citation type="submission" date="2023-05" db="EMBL/GenBank/DDBJ databases">
        <title>B98-5 Cell Line De Novo Hybrid Assembly: An Optical Mapping Approach.</title>
        <authorList>
            <person name="Kananen K."/>
            <person name="Auerbach J.A."/>
            <person name="Kautto E."/>
            <person name="Blachly J.S."/>
        </authorList>
    </citation>
    <scope>NUCLEOTIDE SEQUENCE [LARGE SCALE GENOMIC DNA]</scope>
    <source>
        <strain evidence="1">B95-8</strain>
        <tissue evidence="1">Cell line</tissue>
    </source>
</reference>
<feature type="non-terminal residue" evidence="1">
    <location>
        <position position="57"/>
    </location>
</feature>
<organism evidence="1 2">
    <name type="scientific">Saguinus oedipus</name>
    <name type="common">Cotton-top tamarin</name>
    <name type="synonym">Oedipomidas oedipus</name>
    <dbReference type="NCBI Taxonomy" id="9490"/>
    <lineage>
        <taxon>Eukaryota</taxon>
        <taxon>Metazoa</taxon>
        <taxon>Chordata</taxon>
        <taxon>Craniata</taxon>
        <taxon>Vertebrata</taxon>
        <taxon>Euteleostomi</taxon>
        <taxon>Mammalia</taxon>
        <taxon>Eutheria</taxon>
        <taxon>Euarchontoglires</taxon>
        <taxon>Primates</taxon>
        <taxon>Haplorrhini</taxon>
        <taxon>Platyrrhini</taxon>
        <taxon>Cebidae</taxon>
        <taxon>Callitrichinae</taxon>
        <taxon>Saguinus</taxon>
    </lineage>
</organism>
<evidence type="ECO:0000313" key="1">
    <source>
        <dbReference type="EMBL" id="KAK2086161.1"/>
    </source>
</evidence>
<keyword evidence="2" id="KW-1185">Reference proteome</keyword>